<proteinExistence type="predicted"/>
<comment type="caution">
    <text evidence="1">The sequence shown here is derived from an EMBL/GenBank/DDBJ whole genome shotgun (WGS) entry which is preliminary data.</text>
</comment>
<dbReference type="EMBL" id="BMAO01034383">
    <property type="protein sequence ID" value="GFQ96164.1"/>
    <property type="molecule type" value="Genomic_DNA"/>
</dbReference>
<sequence>MLRPNRETANITSQWPAKVRSFPDFGVWPASSRNGMGRSAKVRKKKVMSKFWVFVYRNANDNHIIAAAEEFSDESAQAPKIVLRNKGQGGTVALGGL</sequence>
<gene>
    <name evidence="1" type="ORF">TNCT_328801</name>
</gene>
<dbReference type="Proteomes" id="UP000887116">
    <property type="component" value="Unassembled WGS sequence"/>
</dbReference>
<reference evidence="1" key="1">
    <citation type="submission" date="2020-07" db="EMBL/GenBank/DDBJ databases">
        <title>Multicomponent nature underlies the extraordinary mechanical properties of spider dragline silk.</title>
        <authorList>
            <person name="Kono N."/>
            <person name="Nakamura H."/>
            <person name="Mori M."/>
            <person name="Yoshida Y."/>
            <person name="Ohtoshi R."/>
            <person name="Malay A.D."/>
            <person name="Moran D.A.P."/>
            <person name="Tomita M."/>
            <person name="Numata K."/>
            <person name="Arakawa K."/>
        </authorList>
    </citation>
    <scope>NUCLEOTIDE SEQUENCE</scope>
</reference>
<accession>A0A8X6G7P9</accession>
<evidence type="ECO:0000313" key="2">
    <source>
        <dbReference type="Proteomes" id="UP000887116"/>
    </source>
</evidence>
<organism evidence="1 2">
    <name type="scientific">Trichonephila clavata</name>
    <name type="common">Joro spider</name>
    <name type="synonym">Nephila clavata</name>
    <dbReference type="NCBI Taxonomy" id="2740835"/>
    <lineage>
        <taxon>Eukaryota</taxon>
        <taxon>Metazoa</taxon>
        <taxon>Ecdysozoa</taxon>
        <taxon>Arthropoda</taxon>
        <taxon>Chelicerata</taxon>
        <taxon>Arachnida</taxon>
        <taxon>Araneae</taxon>
        <taxon>Araneomorphae</taxon>
        <taxon>Entelegynae</taxon>
        <taxon>Araneoidea</taxon>
        <taxon>Nephilidae</taxon>
        <taxon>Trichonephila</taxon>
    </lineage>
</organism>
<name>A0A8X6G7P9_TRICU</name>
<protein>
    <submittedName>
        <fullName evidence="1">Uncharacterized protein</fullName>
    </submittedName>
</protein>
<keyword evidence="2" id="KW-1185">Reference proteome</keyword>
<dbReference type="AlphaFoldDB" id="A0A8X6G7P9"/>
<evidence type="ECO:0000313" key="1">
    <source>
        <dbReference type="EMBL" id="GFQ96164.1"/>
    </source>
</evidence>